<dbReference type="OrthoDB" id="9808602at2"/>
<feature type="domain" description="Bacterial sugar transferase" evidence="8">
    <location>
        <begin position="256"/>
        <end position="435"/>
    </location>
</feature>
<evidence type="ECO:0000256" key="5">
    <source>
        <dbReference type="ARBA" id="ARBA00022989"/>
    </source>
</evidence>
<name>A0A2S0KLX0_9FIRM</name>
<keyword evidence="6 7" id="KW-0472">Membrane</keyword>
<evidence type="ECO:0000256" key="2">
    <source>
        <dbReference type="ARBA" id="ARBA00006464"/>
    </source>
</evidence>
<evidence type="ECO:0000256" key="3">
    <source>
        <dbReference type="ARBA" id="ARBA00022679"/>
    </source>
</evidence>
<dbReference type="InterPro" id="IPR003362">
    <property type="entry name" value="Bact_transf"/>
</dbReference>
<feature type="transmembrane region" description="Helical" evidence="7">
    <location>
        <begin position="21"/>
        <end position="42"/>
    </location>
</feature>
<dbReference type="EMBL" id="CP027226">
    <property type="protein sequence ID" value="AVM42021.1"/>
    <property type="molecule type" value="Genomic_DNA"/>
</dbReference>
<accession>A0A2S0KLX0</accession>
<dbReference type="Proteomes" id="UP000237947">
    <property type="component" value="Chromosome"/>
</dbReference>
<dbReference type="PANTHER" id="PTHR30576:SF0">
    <property type="entry name" value="UNDECAPRENYL-PHOSPHATE N-ACETYLGALACTOSAMINYL 1-PHOSPHATE TRANSFERASE-RELATED"/>
    <property type="match status" value="1"/>
</dbReference>
<dbReference type="KEGG" id="fsa:C5Q98_01685"/>
<proteinExistence type="inferred from homology"/>
<evidence type="ECO:0000256" key="4">
    <source>
        <dbReference type="ARBA" id="ARBA00022692"/>
    </source>
</evidence>
<organism evidence="9 10">
    <name type="scientific">Fastidiosipila sanguinis</name>
    <dbReference type="NCBI Taxonomy" id="236753"/>
    <lineage>
        <taxon>Bacteria</taxon>
        <taxon>Bacillati</taxon>
        <taxon>Bacillota</taxon>
        <taxon>Clostridia</taxon>
        <taxon>Eubacteriales</taxon>
        <taxon>Oscillospiraceae</taxon>
        <taxon>Fastidiosipila</taxon>
    </lineage>
</organism>
<dbReference type="GO" id="GO:0016780">
    <property type="term" value="F:phosphotransferase activity, for other substituted phosphate groups"/>
    <property type="evidence" value="ECO:0007669"/>
    <property type="project" value="TreeGrafter"/>
</dbReference>
<feature type="transmembrane region" description="Helical" evidence="7">
    <location>
        <begin position="82"/>
        <end position="107"/>
    </location>
</feature>
<evidence type="ECO:0000256" key="7">
    <source>
        <dbReference type="SAM" id="Phobius"/>
    </source>
</evidence>
<gene>
    <name evidence="9" type="ORF">C5Q98_01685</name>
</gene>
<sequence length="457" mass="53180">MSRVKFTARNLRRLVMFSFKLSIVLITSLTFLGAITSKYIHTPYNYKGFYLIFALYTFLFVVLALPYDIFKIGIMSKRKLQLSYLVSIVMVNIVTYAVLSLISKALINPLPVFLLTLVQFIVICVIYEIATMVYFKIYPSRETLIIYADTEYDRMVAKKFVLNRDRYKVRYVIRESAGFDEITKSIDKYDTVIIGNIDLDLRDDLIDYSYARDKRIFVLPTVNDIILHSSDVTQIGDSIMHLIKDRTMSLESLIVKRLFDIVFSILFLVLTLPITVIVALIIKLYDRGPVFFKQKRLTRNCEEFDILKFRSMVVDAEKDGAQFTVPNDDRITPIGKFIRATRIDEIPQFINVLKGEMSIVGPRAERVENYEAYTKELPEFNYRTKVKAGITGYAQIYGRYNTSYEDKLRMDIYYIENFSLLNDIKLILSTVKVLFSAEATEGFEQKFLNEDEHDSEE</sequence>
<keyword evidence="4 7" id="KW-0812">Transmembrane</keyword>
<feature type="transmembrane region" description="Helical" evidence="7">
    <location>
        <begin position="48"/>
        <end position="70"/>
    </location>
</feature>
<dbReference type="AlphaFoldDB" id="A0A2S0KLX0"/>
<dbReference type="PANTHER" id="PTHR30576">
    <property type="entry name" value="COLANIC BIOSYNTHESIS UDP-GLUCOSE LIPID CARRIER TRANSFERASE"/>
    <property type="match status" value="1"/>
</dbReference>
<comment type="subcellular location">
    <subcellularLocation>
        <location evidence="1">Membrane</location>
        <topology evidence="1">Multi-pass membrane protein</topology>
    </subcellularLocation>
</comment>
<protein>
    <submittedName>
        <fullName evidence="9">Exopolysaccharide biosynthesis polyprenyl glycosylphosphotransferase</fullName>
    </submittedName>
</protein>
<evidence type="ECO:0000313" key="9">
    <source>
        <dbReference type="EMBL" id="AVM42021.1"/>
    </source>
</evidence>
<evidence type="ECO:0000259" key="8">
    <source>
        <dbReference type="Pfam" id="PF02397"/>
    </source>
</evidence>
<dbReference type="RefSeq" id="WP_106012007.1">
    <property type="nucleotide sequence ID" value="NZ_CP027226.1"/>
</dbReference>
<evidence type="ECO:0000256" key="6">
    <source>
        <dbReference type="ARBA" id="ARBA00023136"/>
    </source>
</evidence>
<dbReference type="Pfam" id="PF02397">
    <property type="entry name" value="Bac_transf"/>
    <property type="match status" value="1"/>
</dbReference>
<keyword evidence="3 9" id="KW-0808">Transferase</keyword>
<dbReference type="NCBIfam" id="TIGR03025">
    <property type="entry name" value="EPS_sugtrans"/>
    <property type="match status" value="1"/>
</dbReference>
<comment type="similarity">
    <text evidence="2">Belongs to the bacterial sugar transferase family.</text>
</comment>
<feature type="transmembrane region" description="Helical" evidence="7">
    <location>
        <begin position="258"/>
        <end position="285"/>
    </location>
</feature>
<keyword evidence="10" id="KW-1185">Reference proteome</keyword>
<reference evidence="10" key="1">
    <citation type="submission" date="2018-02" db="EMBL/GenBank/DDBJ databases">
        <authorList>
            <person name="Holder M.E."/>
            <person name="Ajami N.J."/>
            <person name="Petrosino J.F."/>
        </authorList>
    </citation>
    <scope>NUCLEOTIDE SEQUENCE [LARGE SCALE GENOMIC DNA]</scope>
    <source>
        <strain evidence="10">CCUG 47711</strain>
    </source>
</reference>
<keyword evidence="5 7" id="KW-1133">Transmembrane helix</keyword>
<dbReference type="InterPro" id="IPR017475">
    <property type="entry name" value="EPS_sugar_tfrase"/>
</dbReference>
<evidence type="ECO:0000313" key="10">
    <source>
        <dbReference type="Proteomes" id="UP000237947"/>
    </source>
</evidence>
<feature type="transmembrane region" description="Helical" evidence="7">
    <location>
        <begin position="113"/>
        <end position="135"/>
    </location>
</feature>
<dbReference type="GO" id="GO:0016020">
    <property type="term" value="C:membrane"/>
    <property type="evidence" value="ECO:0007669"/>
    <property type="project" value="UniProtKB-SubCell"/>
</dbReference>
<evidence type="ECO:0000256" key="1">
    <source>
        <dbReference type="ARBA" id="ARBA00004141"/>
    </source>
</evidence>